<gene>
    <name evidence="3" type="ORF">NEZAVI_LOCUS13027</name>
</gene>
<dbReference type="AlphaFoldDB" id="A0A9P0HN56"/>
<organism evidence="3 4">
    <name type="scientific">Nezara viridula</name>
    <name type="common">Southern green stink bug</name>
    <name type="synonym">Cimex viridulus</name>
    <dbReference type="NCBI Taxonomy" id="85310"/>
    <lineage>
        <taxon>Eukaryota</taxon>
        <taxon>Metazoa</taxon>
        <taxon>Ecdysozoa</taxon>
        <taxon>Arthropoda</taxon>
        <taxon>Hexapoda</taxon>
        <taxon>Insecta</taxon>
        <taxon>Pterygota</taxon>
        <taxon>Neoptera</taxon>
        <taxon>Paraneoptera</taxon>
        <taxon>Hemiptera</taxon>
        <taxon>Heteroptera</taxon>
        <taxon>Panheteroptera</taxon>
        <taxon>Pentatomomorpha</taxon>
        <taxon>Pentatomoidea</taxon>
        <taxon>Pentatomidae</taxon>
        <taxon>Pentatominae</taxon>
        <taxon>Nezara</taxon>
    </lineage>
</organism>
<dbReference type="OrthoDB" id="18440at2759"/>
<proteinExistence type="predicted"/>
<evidence type="ECO:0000313" key="3">
    <source>
        <dbReference type="EMBL" id="CAH1404657.1"/>
    </source>
</evidence>
<reference evidence="3" key="1">
    <citation type="submission" date="2022-01" db="EMBL/GenBank/DDBJ databases">
        <authorList>
            <person name="King R."/>
        </authorList>
    </citation>
    <scope>NUCLEOTIDE SEQUENCE</scope>
</reference>
<dbReference type="Proteomes" id="UP001152798">
    <property type="component" value="Chromosome 6"/>
</dbReference>
<evidence type="ECO:0000259" key="2">
    <source>
        <dbReference type="PROSITE" id="PS00028"/>
    </source>
</evidence>
<keyword evidence="4" id="KW-1185">Reference proteome</keyword>
<feature type="domain" description="C2H2-type" evidence="2">
    <location>
        <begin position="110"/>
        <end position="131"/>
    </location>
</feature>
<dbReference type="InterPro" id="IPR013087">
    <property type="entry name" value="Znf_C2H2_type"/>
</dbReference>
<dbReference type="InterPro" id="IPR039258">
    <property type="entry name" value="ZNF511"/>
</dbReference>
<evidence type="ECO:0000313" key="4">
    <source>
        <dbReference type="Proteomes" id="UP001152798"/>
    </source>
</evidence>
<feature type="compositionally biased region" description="Basic and acidic residues" evidence="1">
    <location>
        <begin position="192"/>
        <end position="201"/>
    </location>
</feature>
<dbReference type="PANTHER" id="PTHR21354:SF0">
    <property type="entry name" value="ZINC FINGER PROTEIN 511"/>
    <property type="match status" value="1"/>
</dbReference>
<name>A0A9P0HN56_NEZVI</name>
<evidence type="ECO:0000256" key="1">
    <source>
        <dbReference type="SAM" id="MobiDB-lite"/>
    </source>
</evidence>
<protein>
    <recommendedName>
        <fullName evidence="2">C2H2-type domain-containing protein</fullName>
    </recommendedName>
</protein>
<accession>A0A9P0HN56</accession>
<dbReference type="PANTHER" id="PTHR21354">
    <property type="entry name" value="ZINC FINGER PROTEIN 511"/>
    <property type="match status" value="1"/>
</dbReference>
<sequence>MSIVVSPVSSPTNIKDVALDNFGLSKDQEKIKEYFRSLAVGVRQVDDPFFDEGNEVCGIYKKIGIIDEDEEDLCHEVMKTFKCDVPNCQLEFDNLLNYDLHYNSSHRYSCSECKKQLPSPHLLDLHISETHDSFFKAASERKPMFKCFVEDCPAVSLTPKDRRSHCIEDHKFPHDFKFDAGRKSPKKKTNTSKKESSEIEVKPGSSSGSFTFGHKKTGKTFMSTNKNKKPEKPIELQELMETLPSISDKPE</sequence>
<feature type="region of interest" description="Disordered" evidence="1">
    <location>
        <begin position="177"/>
        <end position="251"/>
    </location>
</feature>
<dbReference type="PROSITE" id="PS00028">
    <property type="entry name" value="ZINC_FINGER_C2H2_1"/>
    <property type="match status" value="2"/>
</dbReference>
<feature type="domain" description="C2H2-type" evidence="2">
    <location>
        <begin position="83"/>
        <end position="106"/>
    </location>
</feature>
<dbReference type="EMBL" id="OV725082">
    <property type="protein sequence ID" value="CAH1404657.1"/>
    <property type="molecule type" value="Genomic_DNA"/>
</dbReference>
<dbReference type="SMART" id="SM00355">
    <property type="entry name" value="ZnF_C2H2"/>
    <property type="match status" value="3"/>
</dbReference>